<dbReference type="Gene3D" id="1.10.10.10">
    <property type="entry name" value="Winged helix-like DNA-binding domain superfamily/Winged helix DNA-binding domain"/>
    <property type="match status" value="1"/>
</dbReference>
<gene>
    <name evidence="1" type="ORF">KSZ_56000</name>
</gene>
<dbReference type="EMBL" id="BNJJ01000018">
    <property type="protein sequence ID" value="GHO87594.1"/>
    <property type="molecule type" value="Genomic_DNA"/>
</dbReference>
<proteinExistence type="predicted"/>
<evidence type="ECO:0000313" key="1">
    <source>
        <dbReference type="EMBL" id="GHO87594.1"/>
    </source>
</evidence>
<organism evidence="1 2">
    <name type="scientific">Dictyobacter formicarum</name>
    <dbReference type="NCBI Taxonomy" id="2778368"/>
    <lineage>
        <taxon>Bacteria</taxon>
        <taxon>Bacillati</taxon>
        <taxon>Chloroflexota</taxon>
        <taxon>Ktedonobacteria</taxon>
        <taxon>Ktedonobacterales</taxon>
        <taxon>Dictyobacteraceae</taxon>
        <taxon>Dictyobacter</taxon>
    </lineage>
</organism>
<keyword evidence="2" id="KW-1185">Reference proteome</keyword>
<dbReference type="RefSeq" id="WP_201365144.1">
    <property type="nucleotide sequence ID" value="NZ_BNJJ01000018.1"/>
</dbReference>
<sequence>MKAIHLYSQSRPDQFVFEDAPKPQPGVGRGIQTALKHFYGEAEDALKQRLAQTTVADLLEETLQYC</sequence>
<name>A0ABQ3VPJ9_9CHLR</name>
<dbReference type="Proteomes" id="UP000635565">
    <property type="component" value="Unassembled WGS sequence"/>
</dbReference>
<comment type="caution">
    <text evidence="1">The sequence shown here is derived from an EMBL/GenBank/DDBJ whole genome shotgun (WGS) entry which is preliminary data.</text>
</comment>
<evidence type="ECO:0000313" key="2">
    <source>
        <dbReference type="Proteomes" id="UP000635565"/>
    </source>
</evidence>
<accession>A0ABQ3VPJ9</accession>
<protein>
    <submittedName>
        <fullName evidence="1">Uncharacterized protein</fullName>
    </submittedName>
</protein>
<reference evidence="1 2" key="1">
    <citation type="journal article" date="2021" name="Int. J. Syst. Evol. Microbiol.">
        <title>Reticulibacter mediterranei gen. nov., sp. nov., within the new family Reticulibacteraceae fam. nov., and Ktedonospora formicarum gen. nov., sp. nov., Ktedonobacter robiniae sp. nov., Dictyobacter formicarum sp. nov. and Dictyobacter arantiisoli sp. nov., belonging to the class Ktedonobacteria.</title>
        <authorList>
            <person name="Yabe S."/>
            <person name="Zheng Y."/>
            <person name="Wang C.M."/>
            <person name="Sakai Y."/>
            <person name="Abe K."/>
            <person name="Yokota A."/>
            <person name="Donadio S."/>
            <person name="Cavaletti L."/>
            <person name="Monciardini P."/>
        </authorList>
    </citation>
    <scope>NUCLEOTIDE SEQUENCE [LARGE SCALE GENOMIC DNA]</scope>
    <source>
        <strain evidence="1 2">SOSP1-9</strain>
    </source>
</reference>
<dbReference type="InterPro" id="IPR036388">
    <property type="entry name" value="WH-like_DNA-bd_sf"/>
</dbReference>